<evidence type="ECO:0000256" key="11">
    <source>
        <dbReference type="ARBA" id="ARBA00023268"/>
    </source>
</evidence>
<gene>
    <name evidence="16" type="ORF">ACFQQL_13430</name>
</gene>
<evidence type="ECO:0000256" key="13">
    <source>
        <dbReference type="RuleBase" id="RU003707"/>
    </source>
</evidence>
<protein>
    <recommendedName>
        <fullName evidence="4">enoyl-CoA hydratase</fullName>
        <ecNumber evidence="4">4.2.1.17</ecNumber>
    </recommendedName>
</protein>
<dbReference type="PANTHER" id="PTHR43612">
    <property type="entry name" value="TRIFUNCTIONAL ENZYME SUBUNIT ALPHA"/>
    <property type="match status" value="1"/>
</dbReference>
<dbReference type="InterPro" id="IPR036291">
    <property type="entry name" value="NAD(P)-bd_dom_sf"/>
</dbReference>
<evidence type="ECO:0000256" key="5">
    <source>
        <dbReference type="ARBA" id="ARBA00022832"/>
    </source>
</evidence>
<dbReference type="Pfam" id="PF02737">
    <property type="entry name" value="3HCDH_N"/>
    <property type="match status" value="1"/>
</dbReference>
<keyword evidence="7" id="KW-0560">Oxidoreductase</keyword>
<keyword evidence="9" id="KW-0443">Lipid metabolism</keyword>
<comment type="pathway">
    <text evidence="1">Lipid metabolism; fatty acid beta-oxidation.</text>
</comment>
<proteinExistence type="inferred from homology"/>
<comment type="caution">
    <text evidence="16">The sequence shown here is derived from an EMBL/GenBank/DDBJ whole genome shotgun (WGS) entry which is preliminary data.</text>
</comment>
<dbReference type="InterPro" id="IPR029045">
    <property type="entry name" value="ClpP/crotonase-like_dom_sf"/>
</dbReference>
<feature type="domain" description="3-hydroxyacyl-CoA dehydrogenase NAD binding" evidence="15">
    <location>
        <begin position="336"/>
        <end position="514"/>
    </location>
</feature>
<evidence type="ECO:0000256" key="6">
    <source>
        <dbReference type="ARBA" id="ARBA00022963"/>
    </source>
</evidence>
<dbReference type="Proteomes" id="UP001596455">
    <property type="component" value="Unassembled WGS sequence"/>
</dbReference>
<dbReference type="EMBL" id="JBHTCQ010000002">
    <property type="protein sequence ID" value="MFC7406118.1"/>
    <property type="molecule type" value="Genomic_DNA"/>
</dbReference>
<evidence type="ECO:0000256" key="12">
    <source>
        <dbReference type="ARBA" id="ARBA00049556"/>
    </source>
</evidence>
<dbReference type="InterPro" id="IPR006108">
    <property type="entry name" value="3HC_DH_C"/>
</dbReference>
<evidence type="ECO:0000259" key="15">
    <source>
        <dbReference type="Pfam" id="PF02737"/>
    </source>
</evidence>
<feature type="domain" description="3-hydroxyacyl-CoA dehydrogenase C-terminal" evidence="14">
    <location>
        <begin position="517"/>
        <end position="598"/>
    </location>
</feature>
<evidence type="ECO:0000256" key="2">
    <source>
        <dbReference type="ARBA" id="ARBA00007005"/>
    </source>
</evidence>
<dbReference type="RefSeq" id="WP_382395175.1">
    <property type="nucleotide sequence ID" value="NZ_JBHTCQ010000002.1"/>
</dbReference>
<dbReference type="PANTHER" id="PTHR43612:SF3">
    <property type="entry name" value="TRIFUNCTIONAL ENZYME SUBUNIT ALPHA, MITOCHONDRIAL"/>
    <property type="match status" value="1"/>
</dbReference>
<dbReference type="InterPro" id="IPR050136">
    <property type="entry name" value="FA_oxidation_alpha_subunit"/>
</dbReference>
<keyword evidence="10" id="KW-0456">Lyase</keyword>
<evidence type="ECO:0000256" key="10">
    <source>
        <dbReference type="ARBA" id="ARBA00023239"/>
    </source>
</evidence>
<dbReference type="InterPro" id="IPR018376">
    <property type="entry name" value="Enoyl-CoA_hyd/isom_CS"/>
</dbReference>
<keyword evidence="5" id="KW-0276">Fatty acid metabolism</keyword>
<evidence type="ECO:0000313" key="16">
    <source>
        <dbReference type="EMBL" id="MFC7406118.1"/>
    </source>
</evidence>
<dbReference type="Pfam" id="PF00725">
    <property type="entry name" value="3HCDH"/>
    <property type="match status" value="1"/>
</dbReference>
<evidence type="ECO:0000313" key="17">
    <source>
        <dbReference type="Proteomes" id="UP001596455"/>
    </source>
</evidence>
<comment type="similarity">
    <text evidence="13">Belongs to the enoyl-CoA hydratase/isomerase family.</text>
</comment>
<organism evidence="16 17">
    <name type="scientific">Georgenia alba</name>
    <dbReference type="NCBI Taxonomy" id="2233858"/>
    <lineage>
        <taxon>Bacteria</taxon>
        <taxon>Bacillati</taxon>
        <taxon>Actinomycetota</taxon>
        <taxon>Actinomycetes</taxon>
        <taxon>Micrococcales</taxon>
        <taxon>Bogoriellaceae</taxon>
        <taxon>Georgenia</taxon>
    </lineage>
</organism>
<sequence length="705" mass="73921">MTPSGYTERATVLTPDDVEVPGVGTVTVLTLAPEDGSDRPATLGPLGLADVERVLGETTRRAAAGEIDAVVLTGSGRTFLAGADLHLVRTVADRDQVLQLARAGHRVVAALADLPVPTLAYLNGTVLGGGLELALACDYRVAAPTVRAIGLPETYLGLLPGWGGCTTLPRLVGPEAALTVIIDNPARNNRTLGPHQALDIGLVDAVLTAADPGDPAGPLGPALAWLRGVGDGTTRVVRPERADDAAWTQALDARRALVAARAAGDAPALARALATVEAARSLSRDEAFVVEDEALADLVMTDQLRAGLYAFDLLTRRARRPAGRPEDVEPRPVTAVGIAGAGLMAGQLALLLARALRVPVTMRDLDTERAERGLANVMSEIDRAVARGHLRHEDAESIRLLLRVTTDLDDLAGADLVVEAVFEELDVKRAVFAELEAVVAPTTILATNTSSLSVTAMAEGLTYPERVVGLHFFNPVAVMPLVEVVRAQETDDATYATAFEIAQQARKTAVAVGDAPGFVVNRLLLRLLGEVLGALEEGTSVADADAALRPMGLPMGPFQLLELVGAAVAQHVLVTLRTNLGERYPDSPGLAEVVRSGRSFVHAEGRPTASSPVDESIGALFGSRPAPQPLGPEALLDRVRDALAEETRSLLDEGVVADPRDVDLAMILGAGWPIHLGGITPYLDRTGAAERATGRRFHEPGVADV</sequence>
<comment type="similarity">
    <text evidence="3">In the N-terminal section; belongs to the enoyl-CoA hydratase/isomerase family.</text>
</comment>
<dbReference type="InterPro" id="IPR006176">
    <property type="entry name" value="3-OHacyl-CoA_DH_NAD-bd"/>
</dbReference>
<dbReference type="Gene3D" id="3.40.50.720">
    <property type="entry name" value="NAD(P)-binding Rossmann-like Domain"/>
    <property type="match status" value="1"/>
</dbReference>
<dbReference type="InterPro" id="IPR008927">
    <property type="entry name" value="6-PGluconate_DH-like_C_sf"/>
</dbReference>
<reference evidence="17" key="1">
    <citation type="journal article" date="2019" name="Int. J. Syst. Evol. Microbiol.">
        <title>The Global Catalogue of Microorganisms (GCM) 10K type strain sequencing project: providing services to taxonomists for standard genome sequencing and annotation.</title>
        <authorList>
            <consortium name="The Broad Institute Genomics Platform"/>
            <consortium name="The Broad Institute Genome Sequencing Center for Infectious Disease"/>
            <person name="Wu L."/>
            <person name="Ma J."/>
        </authorList>
    </citation>
    <scope>NUCLEOTIDE SEQUENCE [LARGE SCALE GENOMIC DNA]</scope>
    <source>
        <strain evidence="17">JCM 1490</strain>
    </source>
</reference>
<dbReference type="InterPro" id="IPR001753">
    <property type="entry name" value="Enoyl-CoA_hydra/iso"/>
</dbReference>
<comment type="catalytic activity">
    <reaction evidence="12">
        <text>a (3S)-3-hydroxyacyl-CoA + NAD(+) = a 3-oxoacyl-CoA + NADH + H(+)</text>
        <dbReference type="Rhea" id="RHEA:22432"/>
        <dbReference type="ChEBI" id="CHEBI:15378"/>
        <dbReference type="ChEBI" id="CHEBI:57318"/>
        <dbReference type="ChEBI" id="CHEBI:57540"/>
        <dbReference type="ChEBI" id="CHEBI:57945"/>
        <dbReference type="ChEBI" id="CHEBI:90726"/>
        <dbReference type="EC" id="1.1.1.35"/>
    </reaction>
</comment>
<evidence type="ECO:0000259" key="14">
    <source>
        <dbReference type="Pfam" id="PF00725"/>
    </source>
</evidence>
<dbReference type="Gene3D" id="3.90.226.10">
    <property type="entry name" value="2-enoyl-CoA Hydratase, Chain A, domain 1"/>
    <property type="match status" value="1"/>
</dbReference>
<evidence type="ECO:0000256" key="8">
    <source>
        <dbReference type="ARBA" id="ARBA00023027"/>
    </source>
</evidence>
<keyword evidence="6" id="KW-0442">Lipid degradation</keyword>
<dbReference type="Pfam" id="PF00378">
    <property type="entry name" value="ECH_1"/>
    <property type="match status" value="1"/>
</dbReference>
<evidence type="ECO:0000256" key="3">
    <source>
        <dbReference type="ARBA" id="ARBA00008750"/>
    </source>
</evidence>
<evidence type="ECO:0000256" key="1">
    <source>
        <dbReference type="ARBA" id="ARBA00005005"/>
    </source>
</evidence>
<evidence type="ECO:0000256" key="9">
    <source>
        <dbReference type="ARBA" id="ARBA00023098"/>
    </source>
</evidence>
<keyword evidence="17" id="KW-1185">Reference proteome</keyword>
<dbReference type="PROSITE" id="PS00166">
    <property type="entry name" value="ENOYL_COA_HYDRATASE"/>
    <property type="match status" value="1"/>
</dbReference>
<dbReference type="EC" id="4.2.1.17" evidence="4"/>
<comment type="similarity">
    <text evidence="2">In the central section; belongs to the 3-hydroxyacyl-CoA dehydrogenase family.</text>
</comment>
<evidence type="ECO:0000256" key="7">
    <source>
        <dbReference type="ARBA" id="ARBA00023002"/>
    </source>
</evidence>
<accession>A0ABW2QFX5</accession>
<dbReference type="CDD" id="cd06558">
    <property type="entry name" value="crotonase-like"/>
    <property type="match status" value="1"/>
</dbReference>
<keyword evidence="11" id="KW-0511">Multifunctional enzyme</keyword>
<dbReference type="SUPFAM" id="SSF48179">
    <property type="entry name" value="6-phosphogluconate dehydrogenase C-terminal domain-like"/>
    <property type="match status" value="2"/>
</dbReference>
<dbReference type="Gene3D" id="1.10.1040.50">
    <property type="match status" value="1"/>
</dbReference>
<dbReference type="SUPFAM" id="SSF52096">
    <property type="entry name" value="ClpP/crotonase"/>
    <property type="match status" value="1"/>
</dbReference>
<dbReference type="SUPFAM" id="SSF51735">
    <property type="entry name" value="NAD(P)-binding Rossmann-fold domains"/>
    <property type="match status" value="1"/>
</dbReference>
<name>A0ABW2QFX5_9MICO</name>
<keyword evidence="8" id="KW-0520">NAD</keyword>
<evidence type="ECO:0000256" key="4">
    <source>
        <dbReference type="ARBA" id="ARBA00012076"/>
    </source>
</evidence>